<dbReference type="EMBL" id="UINC01057734">
    <property type="protein sequence ID" value="SVB79216.1"/>
    <property type="molecule type" value="Genomic_DNA"/>
</dbReference>
<dbReference type="Pfam" id="PF05433">
    <property type="entry name" value="Rick_17kDa_Anti"/>
    <property type="match status" value="1"/>
</dbReference>
<organism evidence="2">
    <name type="scientific">marine metagenome</name>
    <dbReference type="NCBI Taxonomy" id="408172"/>
    <lineage>
        <taxon>unclassified sequences</taxon>
        <taxon>metagenomes</taxon>
        <taxon>ecological metagenomes</taxon>
    </lineage>
</organism>
<dbReference type="GO" id="GO:0019867">
    <property type="term" value="C:outer membrane"/>
    <property type="evidence" value="ECO:0007669"/>
    <property type="project" value="InterPro"/>
</dbReference>
<dbReference type="InterPro" id="IPR008816">
    <property type="entry name" value="Gly_zipper_2TM_dom"/>
</dbReference>
<protein>
    <recommendedName>
        <fullName evidence="1">Glycine zipper 2TM domain-containing protein</fullName>
    </recommendedName>
</protein>
<reference evidence="2" key="1">
    <citation type="submission" date="2018-05" db="EMBL/GenBank/DDBJ databases">
        <authorList>
            <person name="Lanie J.A."/>
            <person name="Ng W.-L."/>
            <person name="Kazmierczak K.M."/>
            <person name="Andrzejewski T.M."/>
            <person name="Davidsen T.M."/>
            <person name="Wayne K.J."/>
            <person name="Tettelin H."/>
            <person name="Glass J.I."/>
            <person name="Rusch D."/>
            <person name="Podicherti R."/>
            <person name="Tsui H.-C.T."/>
            <person name="Winkler M.E."/>
        </authorList>
    </citation>
    <scope>NUCLEOTIDE SEQUENCE</scope>
</reference>
<gene>
    <name evidence="2" type="ORF">METZ01_LOCUS232070</name>
</gene>
<accession>A0A382GVV5</accession>
<feature type="non-terminal residue" evidence="2">
    <location>
        <position position="94"/>
    </location>
</feature>
<evidence type="ECO:0000259" key="1">
    <source>
        <dbReference type="Pfam" id="PF05433"/>
    </source>
</evidence>
<name>A0A382GVV5_9ZZZZ</name>
<evidence type="ECO:0000313" key="2">
    <source>
        <dbReference type="EMBL" id="SVB79216.1"/>
    </source>
</evidence>
<feature type="domain" description="Glycine zipper 2TM" evidence="1">
    <location>
        <begin position="28"/>
        <end position="69"/>
    </location>
</feature>
<sequence length="94" mass="9156">MKLISLVMAVLAVLLSACMRDLGPKEGLGGVIGAAVGGIAGAQVGDGTGQLVAVGAGVLLGALVGSEIGQSLDKADQLYAAEAYKESIETTPTG</sequence>
<dbReference type="AlphaFoldDB" id="A0A382GVV5"/>
<proteinExistence type="predicted"/>
<dbReference type="PROSITE" id="PS51257">
    <property type="entry name" value="PROKAR_LIPOPROTEIN"/>
    <property type="match status" value="1"/>
</dbReference>